<dbReference type="SUPFAM" id="SSF47823">
    <property type="entry name" value="lambda integrase-like, N-terminal domain"/>
    <property type="match status" value="1"/>
</dbReference>
<reference evidence="3 4" key="1">
    <citation type="submission" date="2021-06" db="EMBL/GenBank/DDBJ databases">
        <authorList>
            <person name="Kallberg Y."/>
            <person name="Tangrot J."/>
            <person name="Rosling A."/>
        </authorList>
    </citation>
    <scope>NUCLEOTIDE SEQUENCE [LARGE SCALE GENOMIC DNA]</scope>
    <source>
        <strain evidence="3 4">120-4 pot B 10/14</strain>
    </source>
</reference>
<organism evidence="3 4">
    <name type="scientific">Gigaspora margarita</name>
    <dbReference type="NCBI Taxonomy" id="4874"/>
    <lineage>
        <taxon>Eukaryota</taxon>
        <taxon>Fungi</taxon>
        <taxon>Fungi incertae sedis</taxon>
        <taxon>Mucoromycota</taxon>
        <taxon>Glomeromycotina</taxon>
        <taxon>Glomeromycetes</taxon>
        <taxon>Diversisporales</taxon>
        <taxon>Gigasporaceae</taxon>
        <taxon>Gigaspora</taxon>
    </lineage>
</organism>
<dbReference type="InterPro" id="IPR010998">
    <property type="entry name" value="Integrase_recombinase_N"/>
</dbReference>
<dbReference type="EMBL" id="CAJVQB010085128">
    <property type="protein sequence ID" value="CAG8846839.1"/>
    <property type="molecule type" value="Genomic_DNA"/>
</dbReference>
<keyword evidence="4" id="KW-1185">Reference proteome</keyword>
<dbReference type="PANTHER" id="PTHR35617:SF3">
    <property type="entry name" value="CORE-BINDING (CB) DOMAIN-CONTAINING PROTEIN"/>
    <property type="match status" value="1"/>
</dbReference>
<dbReference type="Gene3D" id="1.10.443.10">
    <property type="entry name" value="Intergrase catalytic core"/>
    <property type="match status" value="1"/>
</dbReference>
<accession>A0ABN7X3V3</accession>
<evidence type="ECO:0000313" key="4">
    <source>
        <dbReference type="Proteomes" id="UP000789901"/>
    </source>
</evidence>
<dbReference type="Gene3D" id="1.10.150.130">
    <property type="match status" value="1"/>
</dbReference>
<protein>
    <submittedName>
        <fullName evidence="3">12315_t:CDS:1</fullName>
    </submittedName>
</protein>
<keyword evidence="2" id="KW-0233">DNA recombination</keyword>
<dbReference type="PANTHER" id="PTHR35617">
    <property type="entry name" value="PHAGE_INTEGRASE DOMAIN-CONTAINING PROTEIN"/>
    <property type="match status" value="1"/>
</dbReference>
<feature type="non-terminal residue" evidence="3">
    <location>
        <position position="280"/>
    </location>
</feature>
<comment type="caution">
    <text evidence="3">The sequence shown here is derived from an EMBL/GenBank/DDBJ whole genome shotgun (WGS) entry which is preliminary data.</text>
</comment>
<dbReference type="SUPFAM" id="SSF56349">
    <property type="entry name" value="DNA breaking-rejoining enzymes"/>
    <property type="match status" value="1"/>
</dbReference>
<dbReference type="InterPro" id="IPR013762">
    <property type="entry name" value="Integrase-like_cat_sf"/>
</dbReference>
<feature type="non-terminal residue" evidence="3">
    <location>
        <position position="1"/>
    </location>
</feature>
<dbReference type="InterPro" id="IPR011010">
    <property type="entry name" value="DNA_brk_join_enz"/>
</dbReference>
<evidence type="ECO:0000256" key="2">
    <source>
        <dbReference type="ARBA" id="ARBA00023172"/>
    </source>
</evidence>
<gene>
    <name evidence="3" type="ORF">GMARGA_LOCUS38367</name>
</gene>
<keyword evidence="1" id="KW-0238">DNA-binding</keyword>
<proteinExistence type="predicted"/>
<evidence type="ECO:0000256" key="1">
    <source>
        <dbReference type="ARBA" id="ARBA00023125"/>
    </source>
</evidence>
<evidence type="ECO:0000313" key="3">
    <source>
        <dbReference type="EMBL" id="CAG8846839.1"/>
    </source>
</evidence>
<dbReference type="Proteomes" id="UP000789901">
    <property type="component" value="Unassembled WGS sequence"/>
</dbReference>
<sequence length="280" mass="31867">VSPQLEPFKKSYQTIRNANLSKTISSNIKQWISLCSKKQTDPITCPLNNIIEFFEDQIKKEKAYNTIAGYRLAISEIHDWINLLPVSSHLTFITAMKSVYNTNLPNSQDDNMVDLTPAFDKIRSFGDNNTMSISCLLQKVAFLLAITTASRPSDLARIDFSSCKLMDNGVLLTIKNSKKYKISLSHSRNKLYTKQIYVEDYTELPDIFSIMAVNVLLKYTESWRKTIEQKSCLLLTSTSNYKPLASSTIANWIKEILIEAFSNLRAKDTQVLVAFYVQTS</sequence>
<name>A0ABN7X3V3_GIGMA</name>